<dbReference type="OrthoDB" id="710080at2"/>
<dbReference type="InterPro" id="IPR021533">
    <property type="entry name" value="PepSY-like"/>
</dbReference>
<name>A0A1X7KT20_9SPHI</name>
<gene>
    <name evidence="2" type="ORF">SAMN05660862_3149</name>
</gene>
<dbReference type="EMBL" id="FXAU01000006">
    <property type="protein sequence ID" value="SMG43970.1"/>
    <property type="molecule type" value="Genomic_DNA"/>
</dbReference>
<sequence>MKKLSQILTAVLIVFTVAVASAHSYDRGKVIPFSQLPAKAQTFFKAHFSQTDISSVMLFTEYVVKKEYSIYLKDGSKVEFDGNGEWDAVKMKGKSVPNKIIPANIVQHVHKSFPNTYIKEIKKSRNKYELEISNGLELEFNLKGEFLRIDD</sequence>
<evidence type="ECO:0000313" key="2">
    <source>
        <dbReference type="EMBL" id="SMG43970.1"/>
    </source>
</evidence>
<proteinExistence type="predicted"/>
<dbReference type="Pfam" id="PF11396">
    <property type="entry name" value="PepSY_like"/>
    <property type="match status" value="2"/>
</dbReference>
<organism evidence="2 3">
    <name type="scientific">Sphingobacterium psychroaquaticum</name>
    <dbReference type="NCBI Taxonomy" id="561061"/>
    <lineage>
        <taxon>Bacteria</taxon>
        <taxon>Pseudomonadati</taxon>
        <taxon>Bacteroidota</taxon>
        <taxon>Sphingobacteriia</taxon>
        <taxon>Sphingobacteriales</taxon>
        <taxon>Sphingobacteriaceae</taxon>
        <taxon>Sphingobacterium</taxon>
    </lineage>
</organism>
<protein>
    <submittedName>
        <fullName evidence="2">Putative beta-lactamase-inhibitor-like, PepSY-like</fullName>
    </submittedName>
</protein>
<dbReference type="AlphaFoldDB" id="A0A1X7KT20"/>
<dbReference type="Proteomes" id="UP000192980">
    <property type="component" value="Unassembled WGS sequence"/>
</dbReference>
<feature type="domain" description="Putative beta-lactamase-inhibitor-like PepSY-like" evidence="1">
    <location>
        <begin position="27"/>
        <end position="56"/>
    </location>
</feature>
<dbReference type="Gene3D" id="3.40.1420.30">
    <property type="match status" value="1"/>
</dbReference>
<accession>A0A1X7KT20</accession>
<keyword evidence="3" id="KW-1185">Reference proteome</keyword>
<evidence type="ECO:0000313" key="3">
    <source>
        <dbReference type="Proteomes" id="UP000192980"/>
    </source>
</evidence>
<dbReference type="SUPFAM" id="SSF160574">
    <property type="entry name" value="BT0923-like"/>
    <property type="match status" value="1"/>
</dbReference>
<feature type="domain" description="Putative beta-lactamase-inhibitor-like PepSY-like" evidence="1">
    <location>
        <begin position="66"/>
        <end position="147"/>
    </location>
</feature>
<reference evidence="2 3" key="1">
    <citation type="submission" date="2017-04" db="EMBL/GenBank/DDBJ databases">
        <authorList>
            <person name="Afonso C.L."/>
            <person name="Miller P.J."/>
            <person name="Scott M.A."/>
            <person name="Spackman E."/>
            <person name="Goraichik I."/>
            <person name="Dimitrov K.M."/>
            <person name="Suarez D.L."/>
            <person name="Swayne D.E."/>
        </authorList>
    </citation>
    <scope>NUCLEOTIDE SEQUENCE [LARGE SCALE GENOMIC DNA]</scope>
    <source>
        <strain evidence="2 3">DSM 22418</strain>
    </source>
</reference>
<dbReference type="RefSeq" id="WP_085473849.1">
    <property type="nucleotide sequence ID" value="NZ_CP038029.1"/>
</dbReference>
<dbReference type="STRING" id="561061.SAMN05660862_3149"/>
<evidence type="ECO:0000259" key="1">
    <source>
        <dbReference type="Pfam" id="PF11396"/>
    </source>
</evidence>